<evidence type="ECO:0000256" key="1">
    <source>
        <dbReference type="SAM" id="MobiDB-lite"/>
    </source>
</evidence>
<organism evidence="3 5">
    <name type="scientific">Cucumis melo var. makuwa</name>
    <name type="common">Oriental melon</name>
    <dbReference type="NCBI Taxonomy" id="1194695"/>
    <lineage>
        <taxon>Eukaryota</taxon>
        <taxon>Viridiplantae</taxon>
        <taxon>Streptophyta</taxon>
        <taxon>Embryophyta</taxon>
        <taxon>Tracheophyta</taxon>
        <taxon>Spermatophyta</taxon>
        <taxon>Magnoliopsida</taxon>
        <taxon>eudicotyledons</taxon>
        <taxon>Gunneridae</taxon>
        <taxon>Pentapetalae</taxon>
        <taxon>rosids</taxon>
        <taxon>fabids</taxon>
        <taxon>Cucurbitales</taxon>
        <taxon>Cucurbitaceae</taxon>
        <taxon>Benincaseae</taxon>
        <taxon>Cucumis</taxon>
    </lineage>
</organism>
<name>A0A5A7T2M8_CUCMM</name>
<feature type="region of interest" description="Disordered" evidence="1">
    <location>
        <begin position="25"/>
        <end position="68"/>
    </location>
</feature>
<dbReference type="Proteomes" id="UP000321947">
    <property type="component" value="Unassembled WGS sequence"/>
</dbReference>
<dbReference type="OrthoDB" id="201750at2759"/>
<dbReference type="PANTHER" id="PTHR33698">
    <property type="entry name" value="NUCLEAR TRANSPORT FACTOR 2 (NTF2)-LIKE PROTEIN"/>
    <property type="match status" value="1"/>
</dbReference>
<dbReference type="EMBL" id="SSTE01018921">
    <property type="protein sequence ID" value="KAA0037630.1"/>
    <property type="molecule type" value="Genomic_DNA"/>
</dbReference>
<dbReference type="SUPFAM" id="SSF54427">
    <property type="entry name" value="NTF2-like"/>
    <property type="match status" value="1"/>
</dbReference>
<dbReference type="Pfam" id="PF12680">
    <property type="entry name" value="SnoaL_2"/>
    <property type="match status" value="1"/>
</dbReference>
<dbReference type="InterPro" id="IPR032710">
    <property type="entry name" value="NTF2-like_dom_sf"/>
</dbReference>
<dbReference type="AlphaFoldDB" id="A0A5A7T2M8"/>
<evidence type="ECO:0000313" key="4">
    <source>
        <dbReference type="EMBL" id="TYK22777.1"/>
    </source>
</evidence>
<accession>A0A5A7T2M8</accession>
<feature type="compositionally biased region" description="Polar residues" evidence="1">
    <location>
        <begin position="45"/>
        <end position="54"/>
    </location>
</feature>
<dbReference type="EMBL" id="SSTD01004842">
    <property type="protein sequence ID" value="TYK22777.1"/>
    <property type="molecule type" value="Genomic_DNA"/>
</dbReference>
<dbReference type="InterPro" id="IPR037401">
    <property type="entry name" value="SnoaL-like"/>
</dbReference>
<dbReference type="STRING" id="1194695.A0A5A7T2M8"/>
<dbReference type="PANTHER" id="PTHR33698:SF3">
    <property type="entry name" value="OS09G0266000 PROTEIN"/>
    <property type="match status" value="1"/>
</dbReference>
<sequence length="261" mass="29113">MNSILSSSSPSLPIFNHKKSPPPFPISHSFTSPSIPRPTHYSPLRVSSSSSDNPAVTVPSPPTDAPLDTLRSASHVVREFYDGVNRHDLASVEPLIAENCVYEDLVFSRPFVGRKDILLFFKKFNDSISKDLQFVIDDISTEDSSALGVLWHLEWKGKEFPFSKGCSFYRLADVDGKKQIIYARDSVEPAFKPGEMALKSSIISPKVMTLKCHVVFIDLFSCLVASKCSLLRFIRSTIFEMMELSLPIEAVGFDMKECLAL</sequence>
<protein>
    <recommendedName>
        <fullName evidence="2">SnoaL-like domain-containing protein</fullName>
    </recommendedName>
</protein>
<evidence type="ECO:0000313" key="3">
    <source>
        <dbReference type="EMBL" id="KAA0037630.1"/>
    </source>
</evidence>
<gene>
    <name evidence="4" type="ORF">E5676_scaffold311G00140</name>
    <name evidence="3" type="ORF">E6C27_scaffold277G002920</name>
</gene>
<reference evidence="5 6" key="1">
    <citation type="submission" date="2019-08" db="EMBL/GenBank/DDBJ databases">
        <title>Draft genome sequences of two oriental melons (Cucumis melo L. var makuwa).</title>
        <authorList>
            <person name="Kwon S.-Y."/>
        </authorList>
    </citation>
    <scope>NUCLEOTIDE SEQUENCE [LARGE SCALE GENOMIC DNA]</scope>
    <source>
        <strain evidence="6">cv. Chang Bougi</strain>
        <strain evidence="5">cv. SW 3</strain>
        <tissue evidence="3">Leaf</tissue>
    </source>
</reference>
<feature type="domain" description="SnoaL-like" evidence="2">
    <location>
        <begin position="77"/>
        <end position="173"/>
    </location>
</feature>
<evidence type="ECO:0000259" key="2">
    <source>
        <dbReference type="Pfam" id="PF12680"/>
    </source>
</evidence>
<evidence type="ECO:0000313" key="5">
    <source>
        <dbReference type="Proteomes" id="UP000321393"/>
    </source>
</evidence>
<proteinExistence type="predicted"/>
<comment type="caution">
    <text evidence="3">The sequence shown here is derived from an EMBL/GenBank/DDBJ whole genome shotgun (WGS) entry which is preliminary data.</text>
</comment>
<dbReference type="Gene3D" id="3.10.450.50">
    <property type="match status" value="1"/>
</dbReference>
<dbReference type="Proteomes" id="UP000321393">
    <property type="component" value="Unassembled WGS sequence"/>
</dbReference>
<evidence type="ECO:0000313" key="6">
    <source>
        <dbReference type="Proteomes" id="UP000321947"/>
    </source>
</evidence>